<dbReference type="PANTHER" id="PTHR42789:SF1">
    <property type="entry name" value="D-ISOMER SPECIFIC 2-HYDROXYACID DEHYDROGENASE FAMILY PROTEIN (AFU_ORTHOLOGUE AFUA_6G10090)"/>
    <property type="match status" value="1"/>
</dbReference>
<dbReference type="EMBL" id="JAEQNA010000014">
    <property type="protein sequence ID" value="MBL0423374.1"/>
    <property type="molecule type" value="Genomic_DNA"/>
</dbReference>
<evidence type="ECO:0000259" key="6">
    <source>
        <dbReference type="Pfam" id="PF02826"/>
    </source>
</evidence>
<dbReference type="InterPro" id="IPR050857">
    <property type="entry name" value="D-2-hydroxyacid_DH"/>
</dbReference>
<protein>
    <submittedName>
        <fullName evidence="7">D-3-phosphoglycerate dehydrogenase</fullName>
    </submittedName>
</protein>
<dbReference type="Proteomes" id="UP000613011">
    <property type="component" value="Unassembled WGS sequence"/>
</dbReference>
<dbReference type="GO" id="GO:0016616">
    <property type="term" value="F:oxidoreductase activity, acting on the CH-OH group of donors, NAD or NADP as acceptor"/>
    <property type="evidence" value="ECO:0007669"/>
    <property type="project" value="InterPro"/>
</dbReference>
<evidence type="ECO:0000256" key="4">
    <source>
        <dbReference type="RuleBase" id="RU003719"/>
    </source>
</evidence>
<dbReference type="PANTHER" id="PTHR42789">
    <property type="entry name" value="D-ISOMER SPECIFIC 2-HYDROXYACID DEHYDROGENASE FAMILY PROTEIN (AFU_ORTHOLOGUE AFUA_6G10090)"/>
    <property type="match status" value="1"/>
</dbReference>
<dbReference type="Gene3D" id="3.40.50.720">
    <property type="entry name" value="NAD(P)-binding Rossmann-like Domain"/>
    <property type="match status" value="2"/>
</dbReference>
<evidence type="ECO:0000256" key="2">
    <source>
        <dbReference type="ARBA" id="ARBA00023002"/>
    </source>
</evidence>
<evidence type="ECO:0000256" key="1">
    <source>
        <dbReference type="ARBA" id="ARBA00005854"/>
    </source>
</evidence>
<dbReference type="InterPro" id="IPR006140">
    <property type="entry name" value="D-isomer_DH_NAD-bd"/>
</dbReference>
<organism evidence="7 8">
    <name type="scientific">Ramlibacter aurantiacus</name>
    <dbReference type="NCBI Taxonomy" id="2801330"/>
    <lineage>
        <taxon>Bacteria</taxon>
        <taxon>Pseudomonadati</taxon>
        <taxon>Pseudomonadota</taxon>
        <taxon>Betaproteobacteria</taxon>
        <taxon>Burkholderiales</taxon>
        <taxon>Comamonadaceae</taxon>
        <taxon>Ramlibacter</taxon>
    </lineage>
</organism>
<gene>
    <name evidence="7" type="ORF">JI739_23760</name>
</gene>
<name>A0A936ZZM1_9BURK</name>
<dbReference type="Pfam" id="PF00389">
    <property type="entry name" value="2-Hacid_dh"/>
    <property type="match status" value="1"/>
</dbReference>
<dbReference type="GO" id="GO:0051287">
    <property type="term" value="F:NAD binding"/>
    <property type="evidence" value="ECO:0007669"/>
    <property type="project" value="InterPro"/>
</dbReference>
<evidence type="ECO:0000313" key="7">
    <source>
        <dbReference type="EMBL" id="MBL0423374.1"/>
    </source>
</evidence>
<keyword evidence="8" id="KW-1185">Reference proteome</keyword>
<comment type="similarity">
    <text evidence="1 4">Belongs to the D-isomer specific 2-hydroxyacid dehydrogenase family.</text>
</comment>
<dbReference type="InterPro" id="IPR006139">
    <property type="entry name" value="D-isomer_2_OHA_DH_cat_dom"/>
</dbReference>
<dbReference type="SUPFAM" id="SSF52283">
    <property type="entry name" value="Formate/glycerate dehydrogenase catalytic domain-like"/>
    <property type="match status" value="1"/>
</dbReference>
<keyword evidence="2 4" id="KW-0560">Oxidoreductase</keyword>
<dbReference type="SUPFAM" id="SSF51735">
    <property type="entry name" value="NAD(P)-binding Rossmann-fold domains"/>
    <property type="match status" value="1"/>
</dbReference>
<dbReference type="RefSeq" id="WP_201686510.1">
    <property type="nucleotide sequence ID" value="NZ_JAEQNA010000014.1"/>
</dbReference>
<feature type="domain" description="D-isomer specific 2-hydroxyacid dehydrogenase NAD-binding" evidence="6">
    <location>
        <begin position="126"/>
        <end position="300"/>
    </location>
</feature>
<sequence>MSAAMPPRVFIVRDHTMDPLLDDLAAQLQATGVEVTRGPVNQPGVVRPLPDEVVSHGLAPADVAVFSSRWRCPRETLLAAPRLKGIVGATIGVETIDLQAADELGLIVGHGGAPEHIASMAEATVMLMLNLRYALAHSQAVMRGDEPRPAILDVRAAMLQGSTVGLVGLGRIGKAVMERLGAFGVRLLAYSPRVDPAAVPDHVELVSLERLMAESDTVGLFVAVRPDNRHLVNARTLALMKPSAFLVNVARGEAVDEPALVEALRTRRIAGAALDTFEVEPLPADSPLRTLDNVILTPHMVGHTRESVRSIPRIAFENVTRILAGELPVSCKNPYLEPAWRRRLHALGAGRAA</sequence>
<dbReference type="InterPro" id="IPR036291">
    <property type="entry name" value="NAD(P)-bd_dom_sf"/>
</dbReference>
<evidence type="ECO:0000313" key="8">
    <source>
        <dbReference type="Proteomes" id="UP000613011"/>
    </source>
</evidence>
<proteinExistence type="inferred from homology"/>
<dbReference type="AlphaFoldDB" id="A0A936ZZM1"/>
<keyword evidence="3" id="KW-0520">NAD</keyword>
<dbReference type="Pfam" id="PF02826">
    <property type="entry name" value="2-Hacid_dh_C"/>
    <property type="match status" value="1"/>
</dbReference>
<evidence type="ECO:0000259" key="5">
    <source>
        <dbReference type="Pfam" id="PF00389"/>
    </source>
</evidence>
<evidence type="ECO:0000256" key="3">
    <source>
        <dbReference type="ARBA" id="ARBA00023027"/>
    </source>
</evidence>
<comment type="caution">
    <text evidence="7">The sequence shown here is derived from an EMBL/GenBank/DDBJ whole genome shotgun (WGS) entry which is preliminary data.</text>
</comment>
<accession>A0A936ZZM1</accession>
<reference evidence="7" key="1">
    <citation type="submission" date="2021-01" db="EMBL/GenBank/DDBJ databases">
        <title>Ramlibacter sp. strain AW1 16S ribosomal RNA gene Genome sequencing and assembly.</title>
        <authorList>
            <person name="Kang M."/>
        </authorList>
    </citation>
    <scope>NUCLEOTIDE SEQUENCE</scope>
    <source>
        <strain evidence="7">AW1</strain>
    </source>
</reference>
<feature type="domain" description="D-isomer specific 2-hydroxyacid dehydrogenase catalytic" evidence="5">
    <location>
        <begin position="46"/>
        <end position="331"/>
    </location>
</feature>